<name>A0AB34JFR0_PRYPA</name>
<evidence type="ECO:0008006" key="3">
    <source>
        <dbReference type="Google" id="ProtNLM"/>
    </source>
</evidence>
<dbReference type="InterPro" id="IPR038765">
    <property type="entry name" value="Papain-like_cys_pep_sf"/>
</dbReference>
<accession>A0AB34JFR0</accession>
<gene>
    <name evidence="1" type="ORF">AB1Y20_023225</name>
</gene>
<evidence type="ECO:0000313" key="1">
    <source>
        <dbReference type="EMBL" id="KAL1519715.1"/>
    </source>
</evidence>
<dbReference type="SUPFAM" id="SSF54001">
    <property type="entry name" value="Cysteine proteinases"/>
    <property type="match status" value="1"/>
</dbReference>
<dbReference type="AlphaFoldDB" id="A0AB34JFR0"/>
<dbReference type="Gene3D" id="3.90.70.10">
    <property type="entry name" value="Cysteine proteinases"/>
    <property type="match status" value="1"/>
</dbReference>
<protein>
    <recommendedName>
        <fullName evidence="3">Glutathione gamma-glutamylcysteinyltransferase</fullName>
    </recommendedName>
</protein>
<organism evidence="1 2">
    <name type="scientific">Prymnesium parvum</name>
    <name type="common">Toxic golden alga</name>
    <dbReference type="NCBI Taxonomy" id="97485"/>
    <lineage>
        <taxon>Eukaryota</taxon>
        <taxon>Haptista</taxon>
        <taxon>Haptophyta</taxon>
        <taxon>Prymnesiophyceae</taxon>
        <taxon>Prymnesiales</taxon>
        <taxon>Prymnesiaceae</taxon>
        <taxon>Prymnesium</taxon>
    </lineage>
</organism>
<dbReference type="Proteomes" id="UP001515480">
    <property type="component" value="Unassembled WGS sequence"/>
</dbReference>
<keyword evidence="2" id="KW-1185">Reference proteome</keyword>
<evidence type="ECO:0000313" key="2">
    <source>
        <dbReference type="Proteomes" id="UP001515480"/>
    </source>
</evidence>
<sequence length="358" mass="38706">MACLYAPLMLATPAPPPAALGNEYGPGAIAQIKQATRAMARAVDFRDCSPRPQQQIGPSCHTSSHSLVAEIALCLSDDARRVRDLSLTDFWSCKEHYGFQHGIEVVNTWNQQGAFSESQHAGLAWSARKAEACEKAWKQGKGAKQTAAWSGCDCQRVADTKNPAGYVDPARAAVQPGFLDRSTQIQHCALRTEDGASAWRNEVKLAKLVAAYGPVTVMSHVQGFGFGSPTHPVHRCVRHGSGGGHNYVVAGYNLTDNPHTAYWIVSDSIRPVGGWSYLRMFVHCPSPTYWPAAMGIADVVASRYCIAGDRRGACGGAASCAVLGEANVTALTPRQYDEYVEAKFGDVRYLPDEDELYA</sequence>
<proteinExistence type="predicted"/>
<comment type="caution">
    <text evidence="1">The sequence shown here is derived from an EMBL/GenBank/DDBJ whole genome shotgun (WGS) entry which is preliminary data.</text>
</comment>
<dbReference type="EMBL" id="JBGBPQ010000009">
    <property type="protein sequence ID" value="KAL1519715.1"/>
    <property type="molecule type" value="Genomic_DNA"/>
</dbReference>
<reference evidence="1 2" key="1">
    <citation type="journal article" date="2024" name="Science">
        <title>Giant polyketide synthase enzymes in the biosynthesis of giant marine polyether toxins.</title>
        <authorList>
            <person name="Fallon T.R."/>
            <person name="Shende V.V."/>
            <person name="Wierzbicki I.H."/>
            <person name="Pendleton A.L."/>
            <person name="Watervoot N.F."/>
            <person name="Auber R.P."/>
            <person name="Gonzalez D.J."/>
            <person name="Wisecaver J.H."/>
            <person name="Moore B.S."/>
        </authorList>
    </citation>
    <scope>NUCLEOTIDE SEQUENCE [LARGE SCALE GENOMIC DNA]</scope>
    <source>
        <strain evidence="1 2">12B1</strain>
    </source>
</reference>